<evidence type="ECO:0000256" key="1">
    <source>
        <dbReference type="ARBA" id="ARBA00004141"/>
    </source>
</evidence>
<dbReference type="EMBL" id="LFYR01001291">
    <property type="protein sequence ID" value="KMZ62938.1"/>
    <property type="molecule type" value="Genomic_DNA"/>
</dbReference>
<evidence type="ECO:0000256" key="6">
    <source>
        <dbReference type="RuleBase" id="RU365065"/>
    </source>
</evidence>
<evidence type="ECO:0000256" key="4">
    <source>
        <dbReference type="ARBA" id="ARBA00022989"/>
    </source>
</evidence>
<feature type="transmembrane region" description="Helical" evidence="6">
    <location>
        <begin position="18"/>
        <end position="39"/>
    </location>
</feature>
<keyword evidence="6" id="KW-0406">Ion transport</keyword>
<dbReference type="PANTHER" id="PTHR11660">
    <property type="entry name" value="SOLUTE CARRIER FAMILY 40 MEMBER"/>
    <property type="match status" value="1"/>
</dbReference>
<name>A0A0K9P1S1_ZOSMR</name>
<evidence type="ECO:0000313" key="8">
    <source>
        <dbReference type="Proteomes" id="UP000036987"/>
    </source>
</evidence>
<dbReference type="OrthoDB" id="648861at2759"/>
<keyword evidence="2 6" id="KW-0813">Transport</keyword>
<keyword evidence="5 6" id="KW-0472">Membrane</keyword>
<dbReference type="GO" id="GO:0005381">
    <property type="term" value="F:iron ion transmembrane transporter activity"/>
    <property type="evidence" value="ECO:0007669"/>
    <property type="project" value="UniProtKB-UniRule"/>
</dbReference>
<evidence type="ECO:0000256" key="3">
    <source>
        <dbReference type="ARBA" id="ARBA00022692"/>
    </source>
</evidence>
<sequence length="87" mass="9724">MWEFSVGLYMINIWPDSLLFAAVYGVVESASTVIFGPIVGKLVDRLTYLHVFLCRCEVSVPKARPKDFVAMVAKHPAKGRPKKVTVK</sequence>
<dbReference type="GO" id="GO:0016020">
    <property type="term" value="C:membrane"/>
    <property type="evidence" value="ECO:0007669"/>
    <property type="project" value="UniProtKB-SubCell"/>
</dbReference>
<accession>A0A0K9P1S1</accession>
<comment type="function">
    <text evidence="6">May be involved in iron transport and iron homeostasis.</text>
</comment>
<evidence type="ECO:0000256" key="2">
    <source>
        <dbReference type="ARBA" id="ARBA00022448"/>
    </source>
</evidence>
<organism evidence="7 8">
    <name type="scientific">Zostera marina</name>
    <name type="common">Eelgrass</name>
    <dbReference type="NCBI Taxonomy" id="29655"/>
    <lineage>
        <taxon>Eukaryota</taxon>
        <taxon>Viridiplantae</taxon>
        <taxon>Streptophyta</taxon>
        <taxon>Embryophyta</taxon>
        <taxon>Tracheophyta</taxon>
        <taxon>Spermatophyta</taxon>
        <taxon>Magnoliopsida</taxon>
        <taxon>Liliopsida</taxon>
        <taxon>Zosteraceae</taxon>
        <taxon>Zostera</taxon>
    </lineage>
</organism>
<comment type="caution">
    <text evidence="7">The sequence shown here is derived from an EMBL/GenBank/DDBJ whole genome shotgun (WGS) entry which is preliminary data.</text>
</comment>
<gene>
    <name evidence="7" type="ORF">ZOSMA_434G00040</name>
</gene>
<keyword evidence="3 6" id="KW-0812">Transmembrane</keyword>
<reference evidence="8" key="1">
    <citation type="journal article" date="2016" name="Nature">
        <title>The genome of the seagrass Zostera marina reveals angiosperm adaptation to the sea.</title>
        <authorList>
            <person name="Olsen J.L."/>
            <person name="Rouze P."/>
            <person name="Verhelst B."/>
            <person name="Lin Y.-C."/>
            <person name="Bayer T."/>
            <person name="Collen J."/>
            <person name="Dattolo E."/>
            <person name="De Paoli E."/>
            <person name="Dittami S."/>
            <person name="Maumus F."/>
            <person name="Michel G."/>
            <person name="Kersting A."/>
            <person name="Lauritano C."/>
            <person name="Lohaus R."/>
            <person name="Toepel M."/>
            <person name="Tonon T."/>
            <person name="Vanneste K."/>
            <person name="Amirebrahimi M."/>
            <person name="Brakel J."/>
            <person name="Bostroem C."/>
            <person name="Chovatia M."/>
            <person name="Grimwood J."/>
            <person name="Jenkins J.W."/>
            <person name="Jueterbock A."/>
            <person name="Mraz A."/>
            <person name="Stam W.T."/>
            <person name="Tice H."/>
            <person name="Bornberg-Bauer E."/>
            <person name="Green P.J."/>
            <person name="Pearson G.A."/>
            <person name="Procaccini G."/>
            <person name="Duarte C.M."/>
            <person name="Schmutz J."/>
            <person name="Reusch T.B.H."/>
            <person name="Van de Peer Y."/>
        </authorList>
    </citation>
    <scope>NUCLEOTIDE SEQUENCE [LARGE SCALE GENOMIC DNA]</scope>
    <source>
        <strain evidence="8">cv. Finnish</strain>
    </source>
</reference>
<dbReference type="Pfam" id="PF06963">
    <property type="entry name" value="FPN1"/>
    <property type="match status" value="1"/>
</dbReference>
<keyword evidence="8" id="KW-1185">Reference proteome</keyword>
<evidence type="ECO:0000256" key="5">
    <source>
        <dbReference type="ARBA" id="ARBA00023136"/>
    </source>
</evidence>
<protein>
    <recommendedName>
        <fullName evidence="6">Solute carrier family 40 member</fullName>
    </recommendedName>
</protein>
<evidence type="ECO:0000313" key="7">
    <source>
        <dbReference type="EMBL" id="KMZ62938.1"/>
    </source>
</evidence>
<dbReference type="InterPro" id="IPR009716">
    <property type="entry name" value="Ferroportin-1"/>
</dbReference>
<proteinExistence type="inferred from homology"/>
<dbReference type="PANTHER" id="PTHR11660:SF57">
    <property type="entry name" value="SOLUTE CARRIER FAMILY 40 MEMBER"/>
    <property type="match status" value="1"/>
</dbReference>
<comment type="caution">
    <text evidence="6">Lacks conserved residue(s) required for the propagation of feature annotation.</text>
</comment>
<keyword evidence="4 6" id="KW-1133">Transmembrane helix</keyword>
<dbReference type="Proteomes" id="UP000036987">
    <property type="component" value="Unassembled WGS sequence"/>
</dbReference>
<dbReference type="STRING" id="29655.A0A0K9P1S1"/>
<comment type="subcellular location">
    <subcellularLocation>
        <location evidence="1 6">Membrane</location>
        <topology evidence="1 6">Multi-pass membrane protein</topology>
    </subcellularLocation>
</comment>
<comment type="similarity">
    <text evidence="6">Belongs to the ferroportin (FP) (TC 2.A.100) family. SLC40A subfamily.</text>
</comment>
<dbReference type="AlphaFoldDB" id="A0A0K9P1S1"/>